<dbReference type="RefSeq" id="WP_179389331.1">
    <property type="nucleotide sequence ID" value="NZ_JACBYQ010000002.1"/>
</dbReference>
<feature type="coiled-coil region" evidence="1">
    <location>
        <begin position="165"/>
        <end position="192"/>
    </location>
</feature>
<evidence type="ECO:0000256" key="1">
    <source>
        <dbReference type="SAM" id="Coils"/>
    </source>
</evidence>
<feature type="domain" description="DUF1023" evidence="3">
    <location>
        <begin position="382"/>
        <end position="576"/>
    </location>
</feature>
<comment type="caution">
    <text evidence="4">The sequence shown here is derived from an EMBL/GenBank/DDBJ whole genome shotgun (WGS) entry which is preliminary data.</text>
</comment>
<evidence type="ECO:0000256" key="2">
    <source>
        <dbReference type="SAM" id="MobiDB-lite"/>
    </source>
</evidence>
<protein>
    <recommendedName>
        <fullName evidence="3">DUF1023 domain-containing protein</fullName>
    </recommendedName>
</protein>
<dbReference type="Proteomes" id="UP000521748">
    <property type="component" value="Unassembled WGS sequence"/>
</dbReference>
<dbReference type="AlphaFoldDB" id="A0A7Y9LTY9"/>
<evidence type="ECO:0000313" key="4">
    <source>
        <dbReference type="EMBL" id="NYE95562.1"/>
    </source>
</evidence>
<gene>
    <name evidence="4" type="ORF">FHU41_001812</name>
</gene>
<dbReference type="InterPro" id="IPR010427">
    <property type="entry name" value="DUF1023"/>
</dbReference>
<keyword evidence="5" id="KW-1185">Reference proteome</keyword>
<accession>A0A7Y9LTY9</accession>
<evidence type="ECO:0000313" key="5">
    <source>
        <dbReference type="Proteomes" id="UP000521748"/>
    </source>
</evidence>
<dbReference type="EMBL" id="JACBYQ010000002">
    <property type="protein sequence ID" value="NYE95562.1"/>
    <property type="molecule type" value="Genomic_DNA"/>
</dbReference>
<sequence>MMGRGGDWSLLGGSDPAPGCVEDVQRISMNWGDKAGKLSDAQNLLERTHVAGSGASVEAARTLLARDGALLKVYGQGCENLANGYKSWTASLQSFQDEADRLLTQAHQANDDLDQGHALVEAGKQERIEDAAKRSLPEAITEAAIETILPGLAQIFSDTRGQYMINDAQQRLDHLNHQADDLRERYKAEGDRIATTTAFVTSPAAAAYKAGLDNDIPIGPGSLAALIHQDKNPKLTKLDALRKELDSGDLTHRQEYLNQLGNLTPEQLVLYGLMNPGSVRNPLGANVGEDVAGIKNWWAGLNPTQQIALTLYVPGIIGNLNGIPYSVRGIANKTNIDLIKTDPNTTPRVLKAISEIEKKLVDKNGKPIPNHSLISFDLNNGKPLGAIAIGNLDTAKNVTWNIPGMGTTVDDGMESWGHSAQDLYNGQKDAYDSLYLKDPGHAVVAWIGYDTPEKPPEGSQFLNPVKDVEGTEVLKLDKAQAGSQKLAAALDGFYATRWDGNSLDQPKNNVVAHSYGTTTSAYALTKTHYPVDTVTFFASAGIDLHAVTNAAAMNVAKVDGQPAVYATQAFDDRVAPYAGIGGSDLLGIGTLDPKVGRFSPQLPGWGAHSFSSDGGYDPQTGVPYKMVTGHDAQGHSDKFSFFSATTGHGYLDPGTESSHNIALTSIGHGDSITPLVPLHQTLPSGIHLDPWETISDESKQDPATLGKPRG</sequence>
<dbReference type="Pfam" id="PF06259">
    <property type="entry name" value="Abhydrolase_8"/>
    <property type="match status" value="1"/>
</dbReference>
<proteinExistence type="predicted"/>
<keyword evidence="1" id="KW-0175">Coiled coil</keyword>
<feature type="region of interest" description="Disordered" evidence="2">
    <location>
        <begin position="687"/>
        <end position="710"/>
    </location>
</feature>
<name>A0A7Y9LTY9_9MICC</name>
<reference evidence="4 5" key="1">
    <citation type="submission" date="2020-07" db="EMBL/GenBank/DDBJ databases">
        <title>Sequencing the genomes of 1000 actinobacteria strains.</title>
        <authorList>
            <person name="Klenk H.-P."/>
        </authorList>
    </citation>
    <scope>NUCLEOTIDE SEQUENCE [LARGE SCALE GENOMIC DNA]</scope>
    <source>
        <strain evidence="4 5">DSM 102047</strain>
    </source>
</reference>
<evidence type="ECO:0000259" key="3">
    <source>
        <dbReference type="Pfam" id="PF06259"/>
    </source>
</evidence>
<organism evidence="4 5">
    <name type="scientific">Psychromicrobium silvestre</name>
    <dbReference type="NCBI Taxonomy" id="1645614"/>
    <lineage>
        <taxon>Bacteria</taxon>
        <taxon>Bacillati</taxon>
        <taxon>Actinomycetota</taxon>
        <taxon>Actinomycetes</taxon>
        <taxon>Micrococcales</taxon>
        <taxon>Micrococcaceae</taxon>
        <taxon>Psychromicrobium</taxon>
    </lineage>
</organism>